<organism evidence="2 3">
    <name type="scientific">Anaeramoeba flamelloides</name>
    <dbReference type="NCBI Taxonomy" id="1746091"/>
    <lineage>
        <taxon>Eukaryota</taxon>
        <taxon>Metamonada</taxon>
        <taxon>Anaeramoebidae</taxon>
        <taxon>Anaeramoeba</taxon>
    </lineage>
</organism>
<evidence type="ECO:0000313" key="2">
    <source>
        <dbReference type="EMBL" id="KAJ6237965.1"/>
    </source>
</evidence>
<dbReference type="EMBL" id="JAOAOG010000235">
    <property type="protein sequence ID" value="KAJ6237965.1"/>
    <property type="molecule type" value="Genomic_DNA"/>
</dbReference>
<name>A0ABQ8Y0B0_9EUKA</name>
<proteinExistence type="predicted"/>
<protein>
    <submittedName>
        <fullName evidence="2">Uncharacterized protein</fullName>
    </submittedName>
</protein>
<reference evidence="2" key="1">
    <citation type="submission" date="2022-08" db="EMBL/GenBank/DDBJ databases">
        <title>Novel sulfate-reducing endosymbionts in the free-living metamonad Anaeramoeba.</title>
        <authorList>
            <person name="Jerlstrom-Hultqvist J."/>
            <person name="Cepicka I."/>
            <person name="Gallot-Lavallee L."/>
            <person name="Salas-Leiva D."/>
            <person name="Curtis B.A."/>
            <person name="Zahonova K."/>
            <person name="Pipaliya S."/>
            <person name="Dacks J."/>
            <person name="Roger A.J."/>
        </authorList>
    </citation>
    <scope>NUCLEOTIDE SEQUENCE</scope>
    <source>
        <strain evidence="2">Schooner1</strain>
    </source>
</reference>
<keyword evidence="3" id="KW-1185">Reference proteome</keyword>
<comment type="caution">
    <text evidence="2">The sequence shown here is derived from an EMBL/GenBank/DDBJ whole genome shotgun (WGS) entry which is preliminary data.</text>
</comment>
<feature type="compositionally biased region" description="Basic and acidic residues" evidence="1">
    <location>
        <begin position="21"/>
        <end position="33"/>
    </location>
</feature>
<evidence type="ECO:0000256" key="1">
    <source>
        <dbReference type="SAM" id="MobiDB-lite"/>
    </source>
</evidence>
<gene>
    <name evidence="2" type="ORF">M0813_26442</name>
</gene>
<feature type="region of interest" description="Disordered" evidence="1">
    <location>
        <begin position="1"/>
        <end position="33"/>
    </location>
</feature>
<evidence type="ECO:0000313" key="3">
    <source>
        <dbReference type="Proteomes" id="UP001150062"/>
    </source>
</evidence>
<dbReference type="Proteomes" id="UP001150062">
    <property type="component" value="Unassembled WGS sequence"/>
</dbReference>
<sequence>MTELFQELNKYGDPPNDLLPEDEKNDSNEGDDSFKELEQEFEKLTTDLITKFEKEKSEEEQKIEIKKQDRPWWSCCTIL</sequence>
<accession>A0ABQ8Y0B0</accession>